<dbReference type="InterPro" id="IPR009006">
    <property type="entry name" value="Ala_racemase/Decarboxylase_C"/>
</dbReference>
<feature type="active site" description="Proton acceptor; specific for D-alanine" evidence="4">
    <location>
        <position position="39"/>
    </location>
</feature>
<feature type="binding site" evidence="4 6">
    <location>
        <position position="137"/>
    </location>
    <ligand>
        <name>substrate</name>
    </ligand>
</feature>
<organism evidence="8 9">
    <name type="scientific">Oceanobacillus polygoni</name>
    <dbReference type="NCBI Taxonomy" id="1235259"/>
    <lineage>
        <taxon>Bacteria</taxon>
        <taxon>Bacillati</taxon>
        <taxon>Bacillota</taxon>
        <taxon>Bacilli</taxon>
        <taxon>Bacillales</taxon>
        <taxon>Bacillaceae</taxon>
        <taxon>Oceanobacillus</taxon>
    </lineage>
</organism>
<gene>
    <name evidence="8" type="ORF">J2Z64_002620</name>
</gene>
<dbReference type="PRINTS" id="PR00992">
    <property type="entry name" value="ALARACEMASE"/>
</dbReference>
<evidence type="ECO:0000256" key="2">
    <source>
        <dbReference type="ARBA" id="ARBA00022898"/>
    </source>
</evidence>
<comment type="cofactor">
    <cofactor evidence="1 4 5">
        <name>pyridoxal 5'-phosphate</name>
        <dbReference type="ChEBI" id="CHEBI:597326"/>
    </cofactor>
</comment>
<dbReference type="GO" id="GO:0009252">
    <property type="term" value="P:peptidoglycan biosynthetic process"/>
    <property type="evidence" value="ECO:0007669"/>
    <property type="project" value="TreeGrafter"/>
</dbReference>
<evidence type="ECO:0000313" key="8">
    <source>
        <dbReference type="EMBL" id="MBP2078356.1"/>
    </source>
</evidence>
<dbReference type="AlphaFoldDB" id="A0A9X1CCT9"/>
<sequence>MMYGSYRDTWTEVSLDAIEANVQSFRRHIGASGFMAVVKADGYGHGAVQVATAAVDAGADYLGVALLDEALQLREAGIDTPILVLGYTAPHGIEEAVKHDITLTVFSDESVAEMEQAASVWNKQAKVHLKIDSGMNRIGIRDQNEALQICESFVASKKVELEGIFTHFADADNPDSAYTYQQFKNFMALLDYLNEHQIQIPLKHCCNSAATIIYPEMHLDMVRVGISLYGLYPSEHMRDKLHLKQAMSLKTKPAMIKEVKSGHPISYGCTYTPEVTSVIATLPVGYADGLSRQLSNMGHMTVKGVRVPIVGRVCMDQTMIDVTAAQQMSKADVVTIFGDPDDGYISLGEVANHMQTIHYETVCLIGKRVPRVYVTNATKL</sequence>
<dbReference type="Gene3D" id="3.20.20.10">
    <property type="entry name" value="Alanine racemase"/>
    <property type="match status" value="1"/>
</dbReference>
<dbReference type="Pfam" id="PF01168">
    <property type="entry name" value="Ala_racemase_N"/>
    <property type="match status" value="1"/>
</dbReference>
<comment type="function">
    <text evidence="4">Catalyzes the interconversion of L-alanine and D-alanine. May also act on other amino acids.</text>
</comment>
<reference evidence="8" key="1">
    <citation type="submission" date="2021-03" db="EMBL/GenBank/DDBJ databases">
        <title>Genomic Encyclopedia of Type Strains, Phase IV (KMG-IV): sequencing the most valuable type-strain genomes for metagenomic binning, comparative biology and taxonomic classification.</title>
        <authorList>
            <person name="Goeker M."/>
        </authorList>
    </citation>
    <scope>NUCLEOTIDE SEQUENCE</scope>
    <source>
        <strain evidence="8">DSM 107338</strain>
    </source>
</reference>
<dbReference type="CDD" id="cd00430">
    <property type="entry name" value="PLPDE_III_AR"/>
    <property type="match status" value="1"/>
</dbReference>
<dbReference type="Proteomes" id="UP001138793">
    <property type="component" value="Unassembled WGS sequence"/>
</dbReference>
<feature type="modified residue" description="N6-(pyridoxal phosphate)lysine" evidence="4 5">
    <location>
        <position position="39"/>
    </location>
</feature>
<dbReference type="GO" id="GO:0030170">
    <property type="term" value="F:pyridoxal phosphate binding"/>
    <property type="evidence" value="ECO:0007669"/>
    <property type="project" value="UniProtKB-UniRule"/>
</dbReference>
<evidence type="ECO:0000256" key="1">
    <source>
        <dbReference type="ARBA" id="ARBA00001933"/>
    </source>
</evidence>
<dbReference type="Gene3D" id="2.40.37.10">
    <property type="entry name" value="Lyase, Ornithine Decarboxylase, Chain A, domain 1"/>
    <property type="match status" value="1"/>
</dbReference>
<evidence type="ECO:0000256" key="6">
    <source>
        <dbReference type="PIRSR" id="PIRSR600821-52"/>
    </source>
</evidence>
<comment type="caution">
    <text evidence="8">The sequence shown here is derived from an EMBL/GenBank/DDBJ whole genome shotgun (WGS) entry which is preliminary data.</text>
</comment>
<dbReference type="SUPFAM" id="SSF51419">
    <property type="entry name" value="PLP-binding barrel"/>
    <property type="match status" value="1"/>
</dbReference>
<dbReference type="InterPro" id="IPR011079">
    <property type="entry name" value="Ala_racemase_C"/>
</dbReference>
<dbReference type="InterPro" id="IPR000821">
    <property type="entry name" value="Ala_racemase"/>
</dbReference>
<dbReference type="InterPro" id="IPR029066">
    <property type="entry name" value="PLP-binding_barrel"/>
</dbReference>
<dbReference type="EMBL" id="JAGGMB010000008">
    <property type="protein sequence ID" value="MBP2078356.1"/>
    <property type="molecule type" value="Genomic_DNA"/>
</dbReference>
<dbReference type="GO" id="GO:0008784">
    <property type="term" value="F:alanine racemase activity"/>
    <property type="evidence" value="ECO:0007669"/>
    <property type="project" value="UniProtKB-UniRule"/>
</dbReference>
<name>A0A9X1CCT9_9BACI</name>
<comment type="similarity">
    <text evidence="4">Belongs to the alanine racemase family.</text>
</comment>
<protein>
    <recommendedName>
        <fullName evidence="4">Alanine racemase</fullName>
        <ecNumber evidence="4">5.1.1.1</ecNumber>
    </recommendedName>
</protein>
<comment type="catalytic activity">
    <reaction evidence="4">
        <text>L-alanine = D-alanine</text>
        <dbReference type="Rhea" id="RHEA:20249"/>
        <dbReference type="ChEBI" id="CHEBI:57416"/>
        <dbReference type="ChEBI" id="CHEBI:57972"/>
        <dbReference type="EC" id="5.1.1.1"/>
    </reaction>
</comment>
<dbReference type="InterPro" id="IPR001608">
    <property type="entry name" value="Ala_racemase_N"/>
</dbReference>
<evidence type="ECO:0000256" key="3">
    <source>
        <dbReference type="ARBA" id="ARBA00023235"/>
    </source>
</evidence>
<feature type="binding site" evidence="4 6">
    <location>
        <position position="315"/>
    </location>
    <ligand>
        <name>substrate</name>
    </ligand>
</feature>
<dbReference type="NCBIfam" id="TIGR00492">
    <property type="entry name" value="alr"/>
    <property type="match status" value="1"/>
</dbReference>
<dbReference type="GO" id="GO:0030632">
    <property type="term" value="P:D-alanine biosynthetic process"/>
    <property type="evidence" value="ECO:0007669"/>
    <property type="project" value="UniProtKB-UniRule"/>
</dbReference>
<proteinExistence type="inferred from homology"/>
<keyword evidence="2 4" id="KW-0663">Pyridoxal phosphate</keyword>
<comment type="pathway">
    <text evidence="4">Amino-acid biosynthesis; D-alanine biosynthesis; D-alanine from L-alanine: step 1/1.</text>
</comment>
<dbReference type="PANTHER" id="PTHR30511:SF0">
    <property type="entry name" value="ALANINE RACEMASE, CATABOLIC-RELATED"/>
    <property type="match status" value="1"/>
</dbReference>
<dbReference type="PANTHER" id="PTHR30511">
    <property type="entry name" value="ALANINE RACEMASE"/>
    <property type="match status" value="1"/>
</dbReference>
<feature type="domain" description="Alanine racemase C-terminal" evidence="7">
    <location>
        <begin position="246"/>
        <end position="374"/>
    </location>
</feature>
<dbReference type="OrthoDB" id="9813814at2"/>
<evidence type="ECO:0000256" key="5">
    <source>
        <dbReference type="PIRSR" id="PIRSR600821-50"/>
    </source>
</evidence>
<evidence type="ECO:0000259" key="7">
    <source>
        <dbReference type="SMART" id="SM01005"/>
    </source>
</evidence>
<dbReference type="EC" id="5.1.1.1" evidence="4"/>
<dbReference type="FunFam" id="3.20.20.10:FF:000002">
    <property type="entry name" value="Alanine racemase"/>
    <property type="match status" value="1"/>
</dbReference>
<evidence type="ECO:0000313" key="9">
    <source>
        <dbReference type="Proteomes" id="UP001138793"/>
    </source>
</evidence>
<keyword evidence="3 4" id="KW-0413">Isomerase</keyword>
<dbReference type="GO" id="GO:0005829">
    <property type="term" value="C:cytosol"/>
    <property type="evidence" value="ECO:0007669"/>
    <property type="project" value="TreeGrafter"/>
</dbReference>
<feature type="active site" description="Proton acceptor; specific for L-alanine" evidence="4">
    <location>
        <position position="267"/>
    </location>
</feature>
<evidence type="ECO:0000256" key="4">
    <source>
        <dbReference type="HAMAP-Rule" id="MF_01201"/>
    </source>
</evidence>
<dbReference type="Pfam" id="PF00842">
    <property type="entry name" value="Ala_racemase_C"/>
    <property type="match status" value="1"/>
</dbReference>
<dbReference type="SMART" id="SM01005">
    <property type="entry name" value="Ala_racemase_C"/>
    <property type="match status" value="1"/>
</dbReference>
<keyword evidence="9" id="KW-1185">Reference proteome</keyword>
<dbReference type="InterPro" id="IPR020622">
    <property type="entry name" value="Ala_racemase_pyridoxalP-BS"/>
</dbReference>
<dbReference type="HAMAP" id="MF_01201">
    <property type="entry name" value="Ala_racemase"/>
    <property type="match status" value="1"/>
</dbReference>
<accession>A0A9X1CCT9</accession>
<dbReference type="RefSeq" id="WP_149476050.1">
    <property type="nucleotide sequence ID" value="NZ_JAGGMB010000008.1"/>
</dbReference>
<dbReference type="PROSITE" id="PS00395">
    <property type="entry name" value="ALANINE_RACEMASE"/>
    <property type="match status" value="1"/>
</dbReference>
<dbReference type="SUPFAM" id="SSF50621">
    <property type="entry name" value="Alanine racemase C-terminal domain-like"/>
    <property type="match status" value="1"/>
</dbReference>